<dbReference type="KEGG" id="cjap:GWK36_12865"/>
<keyword evidence="2" id="KW-0812">Transmembrane</keyword>
<dbReference type="AlphaFoldDB" id="A0A6G7VF63"/>
<sequence length="148" mass="15914">MKFAAKRTWPEKAPTWEHQAEAEDAESFALEFSMLEQLAVDTEFAVMQREGGQGVRFFRVVATDPYRLQPTASRQGTPAGFSAATTSAPDVSDSLSTETSSAADAPPTVSGLGAAISTIFYMGKVFVIATAIIAVLGIIITFIRRSFE</sequence>
<gene>
    <name evidence="3" type="ORF">GWK36_12865</name>
</gene>
<feature type="region of interest" description="Disordered" evidence="1">
    <location>
        <begin position="69"/>
        <end position="106"/>
    </location>
</feature>
<feature type="region of interest" description="Disordered" evidence="1">
    <location>
        <begin position="1"/>
        <end position="21"/>
    </location>
</feature>
<evidence type="ECO:0000256" key="2">
    <source>
        <dbReference type="SAM" id="Phobius"/>
    </source>
</evidence>
<keyword evidence="2" id="KW-1133">Transmembrane helix</keyword>
<evidence type="ECO:0000313" key="4">
    <source>
        <dbReference type="Proteomes" id="UP000502699"/>
    </source>
</evidence>
<dbReference type="Proteomes" id="UP000502699">
    <property type="component" value="Chromosome"/>
</dbReference>
<name>A0A6G7VF63_9GAMM</name>
<evidence type="ECO:0000313" key="3">
    <source>
        <dbReference type="EMBL" id="QIK38723.1"/>
    </source>
</evidence>
<dbReference type="EMBL" id="CP048029">
    <property type="protein sequence ID" value="QIK38723.1"/>
    <property type="molecule type" value="Genomic_DNA"/>
</dbReference>
<keyword evidence="4" id="KW-1185">Reference proteome</keyword>
<reference evidence="4" key="1">
    <citation type="submission" date="2020-01" db="EMBL/GenBank/DDBJ databases">
        <title>Caldichromatium gen. nov., sp. nov., a thermophilic purple sulfur bacterium member of the family Chromatiaceae isolated from Nakabusa hot spring, Japan.</title>
        <authorList>
            <person name="Saini M.K."/>
            <person name="Hanada S."/>
            <person name="Tank M."/>
        </authorList>
    </citation>
    <scope>NUCLEOTIDE SEQUENCE [LARGE SCALE GENOMIC DNA]</scope>
    <source>
        <strain evidence="4">No.7</strain>
    </source>
</reference>
<accession>A0A6G7VF63</accession>
<feature type="transmembrane region" description="Helical" evidence="2">
    <location>
        <begin position="125"/>
        <end position="143"/>
    </location>
</feature>
<proteinExistence type="predicted"/>
<keyword evidence="2" id="KW-0472">Membrane</keyword>
<feature type="compositionally biased region" description="Basic and acidic residues" evidence="1">
    <location>
        <begin position="8"/>
        <end position="21"/>
    </location>
</feature>
<protein>
    <submittedName>
        <fullName evidence="3">Uncharacterized protein</fullName>
    </submittedName>
</protein>
<feature type="compositionally biased region" description="Polar residues" evidence="1">
    <location>
        <begin position="83"/>
        <end position="102"/>
    </location>
</feature>
<evidence type="ECO:0000256" key="1">
    <source>
        <dbReference type="SAM" id="MobiDB-lite"/>
    </source>
</evidence>
<dbReference type="RefSeq" id="WP_166271668.1">
    <property type="nucleotide sequence ID" value="NZ_CP048029.1"/>
</dbReference>
<organism evidence="3 4">
    <name type="scientific">Caldichromatium japonicum</name>
    <dbReference type="NCBI Taxonomy" id="2699430"/>
    <lineage>
        <taxon>Bacteria</taxon>
        <taxon>Pseudomonadati</taxon>
        <taxon>Pseudomonadota</taxon>
        <taxon>Gammaproteobacteria</taxon>
        <taxon>Chromatiales</taxon>
        <taxon>Chromatiaceae</taxon>
        <taxon>Caldichromatium</taxon>
    </lineage>
</organism>